<dbReference type="Proteomes" id="UP000004105">
    <property type="component" value="Unassembled WGS sequence"/>
</dbReference>
<dbReference type="EC" id="6.3.2.4" evidence="1"/>
<dbReference type="GO" id="GO:0008716">
    <property type="term" value="F:D-alanine-D-alanine ligase activity"/>
    <property type="evidence" value="ECO:0007669"/>
    <property type="project" value="UniProtKB-EC"/>
</dbReference>
<accession>F2BCA1</accession>
<keyword evidence="2" id="KW-1185">Reference proteome</keyword>
<dbReference type="EMBL" id="AFAY01000029">
    <property type="protein sequence ID" value="EGF10858.1"/>
    <property type="molecule type" value="Genomic_DNA"/>
</dbReference>
<dbReference type="HOGENOM" id="CLU_3313186_0_0_4"/>
<protein>
    <submittedName>
        <fullName evidence="1">D-alanine-D-alanine ligase</fullName>
        <ecNumber evidence="1">6.3.2.4</ecNumber>
    </submittedName>
</protein>
<comment type="caution">
    <text evidence="1">The sequence shown here is derived from an EMBL/GenBank/DDBJ whole genome shotgun (WGS) entry which is preliminary data.</text>
</comment>
<name>F2BCA1_9NEIS</name>
<dbReference type="AlphaFoldDB" id="F2BCA1"/>
<gene>
    <name evidence="1" type="ORF">HMPREF9123_1329</name>
</gene>
<organism evidence="1 2">
    <name type="scientific">Neisseria bacilliformis ATCC BAA-1200</name>
    <dbReference type="NCBI Taxonomy" id="888742"/>
    <lineage>
        <taxon>Bacteria</taxon>
        <taxon>Pseudomonadati</taxon>
        <taxon>Pseudomonadota</taxon>
        <taxon>Betaproteobacteria</taxon>
        <taxon>Neisseriales</taxon>
        <taxon>Neisseriaceae</taxon>
        <taxon>Neisseria</taxon>
    </lineage>
</organism>
<evidence type="ECO:0000313" key="2">
    <source>
        <dbReference type="Proteomes" id="UP000004105"/>
    </source>
</evidence>
<sequence length="39" mass="4471">MQTQHWQIETSAKPGITEHAVIPAQAGILPEFKQYFVFQ</sequence>
<keyword evidence="1" id="KW-0436">Ligase</keyword>
<proteinExistence type="predicted"/>
<reference evidence="1 2" key="1">
    <citation type="submission" date="2011-02" db="EMBL/GenBank/DDBJ databases">
        <authorList>
            <person name="Muzny D."/>
            <person name="Qin X."/>
            <person name="Deng J."/>
            <person name="Jiang H."/>
            <person name="Liu Y."/>
            <person name="Qu J."/>
            <person name="Song X.-Z."/>
            <person name="Zhang L."/>
            <person name="Thornton R."/>
            <person name="Coyle M."/>
            <person name="Francisco L."/>
            <person name="Jackson L."/>
            <person name="Javaid M."/>
            <person name="Korchina V."/>
            <person name="Kovar C."/>
            <person name="Mata R."/>
            <person name="Mathew T."/>
            <person name="Ngo R."/>
            <person name="Nguyen L."/>
            <person name="Nguyen N."/>
            <person name="Okwuonu G."/>
            <person name="Ongeri F."/>
            <person name="Pham C."/>
            <person name="Simmons D."/>
            <person name="Wilczek-Boney K."/>
            <person name="Hale W."/>
            <person name="Jakkamsetti A."/>
            <person name="Pham P."/>
            <person name="Ruth R."/>
            <person name="San Lucas F."/>
            <person name="Warren J."/>
            <person name="Zhang J."/>
            <person name="Zhao Z."/>
            <person name="Zhou C."/>
            <person name="Zhu D."/>
            <person name="Lee S."/>
            <person name="Bess C."/>
            <person name="Blankenburg K."/>
            <person name="Forbes L."/>
            <person name="Fu Q."/>
            <person name="Gubbala S."/>
            <person name="Hirani K."/>
            <person name="Jayaseelan J.C."/>
            <person name="Lara F."/>
            <person name="Munidasa M."/>
            <person name="Palculict T."/>
            <person name="Patil S."/>
            <person name="Pu L.-L."/>
            <person name="Saada N."/>
            <person name="Tang L."/>
            <person name="Weissenberger G."/>
            <person name="Zhu Y."/>
            <person name="Hemphill L."/>
            <person name="Shang Y."/>
            <person name="Youmans B."/>
            <person name="Ayvaz T."/>
            <person name="Ross M."/>
            <person name="Santibanez J."/>
            <person name="Aqrawi P."/>
            <person name="Gross S."/>
            <person name="Joshi V."/>
            <person name="Fowler G."/>
            <person name="Nazareth L."/>
            <person name="Reid J."/>
            <person name="Worley K."/>
            <person name="Petrosino J."/>
            <person name="Highlander S."/>
            <person name="Gibbs R."/>
        </authorList>
    </citation>
    <scope>NUCLEOTIDE SEQUENCE [LARGE SCALE GENOMIC DNA]</scope>
    <source>
        <strain evidence="1 2">ATCC BAA-1200</strain>
    </source>
</reference>
<evidence type="ECO:0000313" key="1">
    <source>
        <dbReference type="EMBL" id="EGF10858.1"/>
    </source>
</evidence>